<evidence type="ECO:0000313" key="3">
    <source>
        <dbReference type="EMBL" id="OEU96206.1"/>
    </source>
</evidence>
<protein>
    <submittedName>
        <fullName evidence="3">Uncharacterized protein</fullName>
    </submittedName>
</protein>
<accession>A0A1E7JX07</accession>
<name>A0A1E7JX07_9ACTN</name>
<feature type="compositionally biased region" description="Basic and acidic residues" evidence="1">
    <location>
        <begin position="48"/>
        <end position="57"/>
    </location>
</feature>
<keyword evidence="2" id="KW-0472">Membrane</keyword>
<organism evidence="3 4">
    <name type="scientific">Streptomyces oceani</name>
    <dbReference type="NCBI Taxonomy" id="1075402"/>
    <lineage>
        <taxon>Bacteria</taxon>
        <taxon>Bacillati</taxon>
        <taxon>Actinomycetota</taxon>
        <taxon>Actinomycetes</taxon>
        <taxon>Kitasatosporales</taxon>
        <taxon>Streptomycetaceae</taxon>
        <taxon>Streptomyces</taxon>
    </lineage>
</organism>
<keyword evidence="2" id="KW-0812">Transmembrane</keyword>
<dbReference type="AlphaFoldDB" id="A0A1E7JX07"/>
<evidence type="ECO:0000256" key="2">
    <source>
        <dbReference type="SAM" id="Phobius"/>
    </source>
</evidence>
<dbReference type="EMBL" id="LJGU01000147">
    <property type="protein sequence ID" value="OEU96206.1"/>
    <property type="molecule type" value="Genomic_DNA"/>
</dbReference>
<evidence type="ECO:0000256" key="1">
    <source>
        <dbReference type="SAM" id="MobiDB-lite"/>
    </source>
</evidence>
<feature type="transmembrane region" description="Helical" evidence="2">
    <location>
        <begin position="61"/>
        <end position="84"/>
    </location>
</feature>
<keyword evidence="2" id="KW-1133">Transmembrane helix</keyword>
<feature type="region of interest" description="Disordered" evidence="1">
    <location>
        <begin position="37"/>
        <end position="62"/>
    </location>
</feature>
<keyword evidence="4" id="KW-1185">Reference proteome</keyword>
<dbReference type="Proteomes" id="UP000176101">
    <property type="component" value="Unassembled WGS sequence"/>
</dbReference>
<sequence length="85" mass="9363">MERLGPAKRDPKCTMCGWGYDPEFMTGLPCRLYRQDDTPRPGCPPQQEDMRRVRAEVSGKNAAPTSGGCLLVLLTLLLAGVALVW</sequence>
<evidence type="ECO:0000313" key="4">
    <source>
        <dbReference type="Proteomes" id="UP000176101"/>
    </source>
</evidence>
<proteinExistence type="predicted"/>
<reference evidence="3 4" key="1">
    <citation type="journal article" date="2016" name="Front. Microbiol.">
        <title>Comparative Genomics Analysis of Streptomyces Species Reveals Their Adaptation to the Marine Environment and Their Diversity at the Genomic Level.</title>
        <authorList>
            <person name="Tian X."/>
            <person name="Zhang Z."/>
            <person name="Yang T."/>
            <person name="Chen M."/>
            <person name="Li J."/>
            <person name="Chen F."/>
            <person name="Yang J."/>
            <person name="Li W."/>
            <person name="Zhang B."/>
            <person name="Zhang Z."/>
            <person name="Wu J."/>
            <person name="Zhang C."/>
            <person name="Long L."/>
            <person name="Xiao J."/>
        </authorList>
    </citation>
    <scope>NUCLEOTIDE SEQUENCE [LARGE SCALE GENOMIC DNA]</scope>
    <source>
        <strain evidence="3 4">SCSIO 02100</strain>
    </source>
</reference>
<gene>
    <name evidence="3" type="ORF">AN216_21885</name>
</gene>
<comment type="caution">
    <text evidence="3">The sequence shown here is derived from an EMBL/GenBank/DDBJ whole genome shotgun (WGS) entry which is preliminary data.</text>
</comment>